<keyword evidence="12 14" id="KW-0067">ATP-binding</keyword>
<comment type="catalytic activity">
    <reaction evidence="2 14">
        <text>adenosylcob(III)inamide phosphate + GTP + H(+) = adenosylcob(III)inamide-GDP + diphosphate</text>
        <dbReference type="Rhea" id="RHEA:22712"/>
        <dbReference type="ChEBI" id="CHEBI:15378"/>
        <dbReference type="ChEBI" id="CHEBI:33019"/>
        <dbReference type="ChEBI" id="CHEBI:37565"/>
        <dbReference type="ChEBI" id="CHEBI:58502"/>
        <dbReference type="ChEBI" id="CHEBI:60487"/>
        <dbReference type="EC" id="2.7.7.62"/>
    </reaction>
</comment>
<evidence type="ECO:0000313" key="18">
    <source>
        <dbReference type="Proteomes" id="UP000193900"/>
    </source>
</evidence>
<dbReference type="CDD" id="cd00544">
    <property type="entry name" value="CobU"/>
    <property type="match status" value="1"/>
</dbReference>
<evidence type="ECO:0000256" key="15">
    <source>
        <dbReference type="PIRSR" id="PIRSR006135-1"/>
    </source>
</evidence>
<keyword evidence="18" id="KW-1185">Reference proteome</keyword>
<comment type="pathway">
    <text evidence="6 14">Cofactor biosynthesis; adenosylcobalamin biosynthesis; adenosylcobalamin from cob(II)yrinate a,c-diamide: step 5/7.</text>
</comment>
<dbReference type="Proteomes" id="UP000193900">
    <property type="component" value="Unassembled WGS sequence"/>
</dbReference>
<reference evidence="17 18" key="1">
    <citation type="submission" date="2017-03" db="EMBL/GenBank/DDBJ databases">
        <authorList>
            <person name="Afonso C.L."/>
            <person name="Miller P.J."/>
            <person name="Scott M.A."/>
            <person name="Spackman E."/>
            <person name="Goraichik I."/>
            <person name="Dimitrov K.M."/>
            <person name="Suarez D.L."/>
            <person name="Swayne D.E."/>
        </authorList>
    </citation>
    <scope>NUCLEOTIDE SEQUENCE [LARGE SCALE GENOMIC DNA]</scope>
    <source>
        <strain evidence="17 18">CECT 7023</strain>
    </source>
</reference>
<evidence type="ECO:0000256" key="11">
    <source>
        <dbReference type="ARBA" id="ARBA00022777"/>
    </source>
</evidence>
<evidence type="ECO:0000313" key="17">
    <source>
        <dbReference type="EMBL" id="SLN38329.1"/>
    </source>
</evidence>
<dbReference type="EMBL" id="FWFZ01000005">
    <property type="protein sequence ID" value="SLN38329.1"/>
    <property type="molecule type" value="Genomic_DNA"/>
</dbReference>
<accession>A0A1Y5SDL9</accession>
<evidence type="ECO:0000256" key="16">
    <source>
        <dbReference type="PIRSR" id="PIRSR006135-2"/>
    </source>
</evidence>
<feature type="binding site" evidence="16">
    <location>
        <position position="68"/>
    </location>
    <ligand>
        <name>GTP</name>
        <dbReference type="ChEBI" id="CHEBI:37565"/>
    </ligand>
</feature>
<comment type="pathway">
    <text evidence="5 14">Cofactor biosynthesis; adenosylcobalamin biosynthesis; adenosylcobalamin from cob(II)yrinate a,c-diamide: step 6/7.</text>
</comment>
<dbReference type="GO" id="GO:0005524">
    <property type="term" value="F:ATP binding"/>
    <property type="evidence" value="ECO:0007669"/>
    <property type="project" value="UniProtKB-UniRule"/>
</dbReference>
<keyword evidence="13 14" id="KW-0342">GTP-binding</keyword>
<proteinExistence type="inferred from homology"/>
<evidence type="ECO:0000256" key="1">
    <source>
        <dbReference type="ARBA" id="ARBA00000312"/>
    </source>
</evidence>
<evidence type="ECO:0000256" key="12">
    <source>
        <dbReference type="ARBA" id="ARBA00022840"/>
    </source>
</evidence>
<dbReference type="OrthoDB" id="9788370at2"/>
<dbReference type="UniPathway" id="UPA00148">
    <property type="reaction ID" value="UER00236"/>
</dbReference>
<evidence type="ECO:0000256" key="13">
    <source>
        <dbReference type="ARBA" id="ARBA00023134"/>
    </source>
</evidence>
<name>A0A1Y5SDL9_9RHOB</name>
<dbReference type="SUPFAM" id="SSF52540">
    <property type="entry name" value="P-loop containing nucleoside triphosphate hydrolases"/>
    <property type="match status" value="1"/>
</dbReference>
<dbReference type="InterPro" id="IPR027417">
    <property type="entry name" value="P-loop_NTPase"/>
</dbReference>
<keyword evidence="10 14" id="KW-0547">Nucleotide-binding</keyword>
<dbReference type="PANTHER" id="PTHR34848:SF1">
    <property type="entry name" value="BIFUNCTIONAL ADENOSYLCOBALAMIN BIOSYNTHESIS PROTEIN COBU"/>
    <property type="match status" value="1"/>
</dbReference>
<feature type="binding site" evidence="16">
    <location>
        <position position="89"/>
    </location>
    <ligand>
        <name>GTP</name>
        <dbReference type="ChEBI" id="CHEBI:37565"/>
    </ligand>
</feature>
<evidence type="ECO:0000256" key="8">
    <source>
        <dbReference type="ARBA" id="ARBA00022573"/>
    </source>
</evidence>
<gene>
    <name evidence="17" type="primary">cobP</name>
    <name evidence="17" type="ORF">ROA7023_01476</name>
</gene>
<keyword evidence="9 14" id="KW-0808">Transferase</keyword>
<dbReference type="Pfam" id="PF02283">
    <property type="entry name" value="CobU"/>
    <property type="match status" value="1"/>
</dbReference>
<feature type="binding site" evidence="16">
    <location>
        <begin position="40"/>
        <end position="42"/>
    </location>
    <ligand>
        <name>GTP</name>
        <dbReference type="ChEBI" id="CHEBI:37565"/>
    </ligand>
</feature>
<dbReference type="GO" id="GO:0005525">
    <property type="term" value="F:GTP binding"/>
    <property type="evidence" value="ECO:0007669"/>
    <property type="project" value="UniProtKB-UniRule"/>
</dbReference>
<protein>
    <recommendedName>
        <fullName evidence="14">Bifunctional adenosylcobalamin biosynthesis protein</fullName>
        <ecNumber evidence="14">2.7.1.156</ecNumber>
        <ecNumber evidence="14">2.7.7.62</ecNumber>
    </recommendedName>
</protein>
<dbReference type="Gene3D" id="3.40.50.300">
    <property type="entry name" value="P-loop containing nucleotide triphosphate hydrolases"/>
    <property type="match status" value="1"/>
</dbReference>
<dbReference type="GO" id="GO:0043752">
    <property type="term" value="F:adenosylcobinamide kinase activity"/>
    <property type="evidence" value="ECO:0007669"/>
    <property type="project" value="UniProtKB-EC"/>
</dbReference>
<comment type="similarity">
    <text evidence="7 14">Belongs to the CobU/CobP family.</text>
</comment>
<dbReference type="GO" id="GO:0009236">
    <property type="term" value="P:cobalamin biosynthetic process"/>
    <property type="evidence" value="ECO:0007669"/>
    <property type="project" value="UniProtKB-UniRule"/>
</dbReference>
<dbReference type="PIRSF" id="PIRSF006135">
    <property type="entry name" value="CobU"/>
    <property type="match status" value="1"/>
</dbReference>
<keyword evidence="8 14" id="KW-0169">Cobalamin biosynthesis</keyword>
<dbReference type="EC" id="2.7.7.62" evidence="14"/>
<comment type="catalytic activity">
    <reaction evidence="3">
        <text>adenosylcob(III)inamide + GTP = adenosylcob(III)inamide phosphate + GDP + H(+)</text>
        <dbReference type="Rhea" id="RHEA:15765"/>
        <dbReference type="ChEBI" id="CHEBI:2480"/>
        <dbReference type="ChEBI" id="CHEBI:15378"/>
        <dbReference type="ChEBI" id="CHEBI:37565"/>
        <dbReference type="ChEBI" id="CHEBI:58189"/>
        <dbReference type="ChEBI" id="CHEBI:58502"/>
        <dbReference type="EC" id="2.7.1.156"/>
    </reaction>
</comment>
<evidence type="ECO:0000256" key="4">
    <source>
        <dbReference type="ARBA" id="ARBA00003889"/>
    </source>
</evidence>
<organism evidence="17 18">
    <name type="scientific">Roseisalinus antarcticus</name>
    <dbReference type="NCBI Taxonomy" id="254357"/>
    <lineage>
        <taxon>Bacteria</taxon>
        <taxon>Pseudomonadati</taxon>
        <taxon>Pseudomonadota</taxon>
        <taxon>Alphaproteobacteria</taxon>
        <taxon>Rhodobacterales</taxon>
        <taxon>Roseobacteraceae</taxon>
        <taxon>Roseisalinus</taxon>
    </lineage>
</organism>
<evidence type="ECO:0000256" key="2">
    <source>
        <dbReference type="ARBA" id="ARBA00000711"/>
    </source>
</evidence>
<sequence length="178" mass="18795">MGAHKTLQKLTLVLGGAASGKSAYAESLVTGTARPRVYIATAQAFDIEIERKIEVHRLSRGPNWTTVEAPTEVEHPLSQASDHDIVLLDCATLWLSNLLLSDADLEGAPARLCTALAACRAPVVVVSNEVGQGIVPEHAMGRTFREAQGRLNQAIAAEADLVVAVMAGLPLVLKGTLP</sequence>
<dbReference type="GO" id="GO:0008820">
    <property type="term" value="F:cobinamide phosphate guanylyltransferase activity"/>
    <property type="evidence" value="ECO:0007669"/>
    <property type="project" value="UniProtKB-UniRule"/>
</dbReference>
<evidence type="ECO:0000256" key="7">
    <source>
        <dbReference type="ARBA" id="ARBA00007490"/>
    </source>
</evidence>
<feature type="binding site" evidence="16">
    <location>
        <begin position="57"/>
        <end position="60"/>
    </location>
    <ligand>
        <name>GTP</name>
        <dbReference type="ChEBI" id="CHEBI:37565"/>
    </ligand>
</feature>
<evidence type="ECO:0000256" key="3">
    <source>
        <dbReference type="ARBA" id="ARBA00001522"/>
    </source>
</evidence>
<dbReference type="InterPro" id="IPR003203">
    <property type="entry name" value="CobU/CobP"/>
</dbReference>
<feature type="active site" description="GMP-histidine intermediate" evidence="15">
    <location>
        <position position="56"/>
    </location>
</feature>
<dbReference type="NCBIfam" id="NF004469">
    <property type="entry name" value="PRK05800.1"/>
    <property type="match status" value="1"/>
</dbReference>
<comment type="catalytic activity">
    <reaction evidence="1 14">
        <text>adenosylcob(III)inamide + ATP = adenosylcob(III)inamide phosphate + ADP + H(+)</text>
        <dbReference type="Rhea" id="RHEA:15769"/>
        <dbReference type="ChEBI" id="CHEBI:2480"/>
        <dbReference type="ChEBI" id="CHEBI:15378"/>
        <dbReference type="ChEBI" id="CHEBI:30616"/>
        <dbReference type="ChEBI" id="CHEBI:58502"/>
        <dbReference type="ChEBI" id="CHEBI:456216"/>
        <dbReference type="EC" id="2.7.1.156"/>
    </reaction>
</comment>
<evidence type="ECO:0000256" key="9">
    <source>
        <dbReference type="ARBA" id="ARBA00022679"/>
    </source>
</evidence>
<evidence type="ECO:0000256" key="14">
    <source>
        <dbReference type="PIRNR" id="PIRNR006135"/>
    </source>
</evidence>
<comment type="function">
    <text evidence="4 14">Catalyzes ATP-dependent phosphorylation of adenosylcobinamide and addition of GMP to adenosylcobinamide phosphate.</text>
</comment>
<evidence type="ECO:0000256" key="10">
    <source>
        <dbReference type="ARBA" id="ARBA00022741"/>
    </source>
</evidence>
<dbReference type="AlphaFoldDB" id="A0A1Y5SDL9"/>
<evidence type="ECO:0000256" key="6">
    <source>
        <dbReference type="ARBA" id="ARBA00005159"/>
    </source>
</evidence>
<evidence type="ECO:0000256" key="5">
    <source>
        <dbReference type="ARBA" id="ARBA00004692"/>
    </source>
</evidence>
<feature type="binding site" evidence="16">
    <location>
        <begin position="15"/>
        <end position="22"/>
    </location>
    <ligand>
        <name>GTP</name>
        <dbReference type="ChEBI" id="CHEBI:37565"/>
    </ligand>
</feature>
<dbReference type="EC" id="2.7.1.156" evidence="14"/>
<dbReference type="PANTHER" id="PTHR34848">
    <property type="match status" value="1"/>
</dbReference>
<keyword evidence="11 14" id="KW-0418">Kinase</keyword>
<dbReference type="RefSeq" id="WP_085878348.1">
    <property type="nucleotide sequence ID" value="NZ_FWFZ01000005.1"/>
</dbReference>